<evidence type="ECO:0000313" key="2">
    <source>
        <dbReference type="EMBL" id="NLR30590.1"/>
    </source>
</evidence>
<dbReference type="InterPro" id="IPR007421">
    <property type="entry name" value="Schlafen_AlbA_2_dom"/>
</dbReference>
<accession>A0ABX1LBW9</accession>
<dbReference type="Pfam" id="PF04326">
    <property type="entry name" value="SLFN_AlbA_2"/>
    <property type="match status" value="1"/>
</dbReference>
<comment type="caution">
    <text evidence="2">The sequence shown here is derived from an EMBL/GenBank/DDBJ whole genome shotgun (WGS) entry which is preliminary data.</text>
</comment>
<sequence>MDREELNRILDNAPNENEKWDFKAHWHEDKGELLRDILNFANTVHHENCYIIFGVSDDGKIIGVEDDSNRRNRQNVQDFLRGQKFSQSGYPLTDVATFSLNNHKVDVLTIFDTSDIPFFLEGDYKPRNGRRLQGGLIYSRINDSNTPRDQSTTDAQMEKMWKKRFRLDVSVKDRFGYQMLFPDKWSKVVNGEVTSYVWNEDSNYVIKIVPDSEEESRVNFEAFSYSQVDKRIGWDKVDFIVSGTKITYNLINYLDGARLEVGSPDLGVFDDINMDTHSYYYLQNGRWNSRITKFLYHRRGIDTGSMENAEWTMRAFKKDIVIYDSEDERKLVEHKMASSWEDISNDFIPTKKELDSMISTLKSVSWKNGSGFDWNDYAIQAIEQHKIAQYINEKMLEK</sequence>
<keyword evidence="2" id="KW-0067">ATP-binding</keyword>
<dbReference type="InterPro" id="IPR038461">
    <property type="entry name" value="Schlafen_AlbA_2_dom_sf"/>
</dbReference>
<dbReference type="Proteomes" id="UP000707477">
    <property type="component" value="Unassembled WGS sequence"/>
</dbReference>
<protein>
    <submittedName>
        <fullName evidence="2">ATP-binding protein</fullName>
    </submittedName>
</protein>
<name>A0ABX1LBW9_9LACO</name>
<dbReference type="RefSeq" id="WP_168868711.1">
    <property type="nucleotide sequence ID" value="NZ_JAAVSD010000038.1"/>
</dbReference>
<dbReference type="EMBL" id="JAAVSD010000038">
    <property type="protein sequence ID" value="NLR30590.1"/>
    <property type="molecule type" value="Genomic_DNA"/>
</dbReference>
<dbReference type="Gene3D" id="3.30.950.30">
    <property type="entry name" value="Schlafen, AAA domain"/>
    <property type="match status" value="1"/>
</dbReference>
<reference evidence="2 3" key="1">
    <citation type="submission" date="2020-03" db="EMBL/GenBank/DDBJ databases">
        <authorList>
            <person name="Zhang Z."/>
            <person name="Guo Z."/>
            <person name="Hou Q."/>
            <person name="Shen X."/>
        </authorList>
    </citation>
    <scope>NUCLEOTIDE SEQUENCE [LARGE SCALE GENOMIC DNA]</scope>
    <source>
        <strain evidence="2 3">HBUAS51329</strain>
    </source>
</reference>
<keyword evidence="2" id="KW-0547">Nucleotide-binding</keyword>
<gene>
    <name evidence="2" type="ORF">HEQ44_10390</name>
</gene>
<dbReference type="GO" id="GO:0005524">
    <property type="term" value="F:ATP binding"/>
    <property type="evidence" value="ECO:0007669"/>
    <property type="project" value="UniProtKB-KW"/>
</dbReference>
<organism evidence="2 3">
    <name type="scientific">Levilactobacillus tujiorum</name>
    <dbReference type="NCBI Taxonomy" id="2912243"/>
    <lineage>
        <taxon>Bacteria</taxon>
        <taxon>Bacillati</taxon>
        <taxon>Bacillota</taxon>
        <taxon>Bacilli</taxon>
        <taxon>Lactobacillales</taxon>
        <taxon>Lactobacillaceae</taxon>
        <taxon>Levilactobacillus</taxon>
    </lineage>
</organism>
<proteinExistence type="predicted"/>
<feature type="domain" description="Schlafen AlbA-2" evidence="1">
    <location>
        <begin position="16"/>
        <end position="147"/>
    </location>
</feature>
<keyword evidence="3" id="KW-1185">Reference proteome</keyword>
<evidence type="ECO:0000259" key="1">
    <source>
        <dbReference type="Pfam" id="PF04326"/>
    </source>
</evidence>
<evidence type="ECO:0000313" key="3">
    <source>
        <dbReference type="Proteomes" id="UP000707477"/>
    </source>
</evidence>